<name>A0AAD9XYM7_COLKA</name>
<evidence type="ECO:0000313" key="2">
    <source>
        <dbReference type="EMBL" id="KAK2729835.1"/>
    </source>
</evidence>
<protein>
    <submittedName>
        <fullName evidence="2">Linalool dehydratase-isomerase</fullName>
    </submittedName>
</protein>
<sequence length="473" mass="53371">MATATVTCAAEHPPNLPKTLPADFIERFPKISREQAGHLRHFHNLAAQKDGEWKHMGSQEPGQEWLDGYRYQLATMAYAAGAAHYHHLPALRSTFKSLLEKLIHKMLLRDVWGYWFLTSHSGIMVDPDIKELRKPWADPVYSGHLLLMVSLHEMLFHEGRFDEEDSIAFNWNPIFWGMGPERFCYTRKSLQEAILREMERENWLGVCCEPNSIFVVCNQFPLIALRYNDVRDKVDLSPGVLEKYQAAWKAKGMISDNGLIVDWYSPKQNRTKAPSDISFTSWALAFMNSWNPAFARRTSKDLATGYLAKSTEGHVFVPEPEVSFRMRELVASERVDPMDPATFTRAAKAIAEQNLPASKFPFTKPHFAYAAMWASELGEPEHLDGLLAYADAKMGPTWEDGGLFYGSSGGSEGASSVDVISGNAAVAYARFNVVDGQRTMYEKPWGEEHFATAPFVKNVDLASGVDFLRGSWD</sequence>
<dbReference type="InterPro" id="IPR041411">
    <property type="entry name" value="Ldi"/>
</dbReference>
<keyword evidence="3" id="KW-1185">Reference proteome</keyword>
<dbReference type="EMBL" id="VYYT01000754">
    <property type="protein sequence ID" value="KAK2729835.1"/>
    <property type="molecule type" value="Genomic_DNA"/>
</dbReference>
<feature type="domain" description="Linalool dehydratase/isomerase" evidence="1">
    <location>
        <begin position="70"/>
        <end position="406"/>
    </location>
</feature>
<gene>
    <name evidence="2" type="ORF">CKAH01_10000</name>
</gene>
<dbReference type="Pfam" id="PF18566">
    <property type="entry name" value="Ldi"/>
    <property type="match status" value="1"/>
</dbReference>
<dbReference type="AlphaFoldDB" id="A0AAD9XYM7"/>
<evidence type="ECO:0000313" key="3">
    <source>
        <dbReference type="Proteomes" id="UP001281614"/>
    </source>
</evidence>
<evidence type="ECO:0000259" key="1">
    <source>
        <dbReference type="Pfam" id="PF18566"/>
    </source>
</evidence>
<proteinExistence type="predicted"/>
<reference evidence="2" key="1">
    <citation type="submission" date="2023-02" db="EMBL/GenBank/DDBJ databases">
        <title>Colletotrichum kahawae CIFC_Que2 genome sequencing and assembly.</title>
        <authorList>
            <person name="Baroncelli R."/>
        </authorList>
    </citation>
    <scope>NUCLEOTIDE SEQUENCE</scope>
    <source>
        <strain evidence="2">CIFC_Que2</strain>
    </source>
</reference>
<dbReference type="Proteomes" id="UP001281614">
    <property type="component" value="Unassembled WGS sequence"/>
</dbReference>
<organism evidence="2 3">
    <name type="scientific">Colletotrichum kahawae</name>
    <name type="common">Coffee berry disease fungus</name>
    <dbReference type="NCBI Taxonomy" id="34407"/>
    <lineage>
        <taxon>Eukaryota</taxon>
        <taxon>Fungi</taxon>
        <taxon>Dikarya</taxon>
        <taxon>Ascomycota</taxon>
        <taxon>Pezizomycotina</taxon>
        <taxon>Sordariomycetes</taxon>
        <taxon>Hypocreomycetidae</taxon>
        <taxon>Glomerellales</taxon>
        <taxon>Glomerellaceae</taxon>
        <taxon>Colletotrichum</taxon>
        <taxon>Colletotrichum gloeosporioides species complex</taxon>
    </lineage>
</organism>
<comment type="caution">
    <text evidence="2">The sequence shown here is derived from an EMBL/GenBank/DDBJ whole genome shotgun (WGS) entry which is preliminary data.</text>
</comment>
<accession>A0AAD9XYM7</accession>